<feature type="transmembrane region" description="Helical" evidence="1">
    <location>
        <begin position="337"/>
        <end position="355"/>
    </location>
</feature>
<feature type="chain" id="PRO_5043855928" description="SMP-30/Gluconolactonase/LRE-like region domain-containing protein" evidence="2">
    <location>
        <begin position="26"/>
        <end position="369"/>
    </location>
</feature>
<evidence type="ECO:0008006" key="5">
    <source>
        <dbReference type="Google" id="ProtNLM"/>
    </source>
</evidence>
<keyword evidence="2" id="KW-0732">Signal</keyword>
<evidence type="ECO:0000313" key="3">
    <source>
        <dbReference type="EMBL" id="KAK9698475.1"/>
    </source>
</evidence>
<comment type="caution">
    <text evidence="3">The sequence shown here is derived from an EMBL/GenBank/DDBJ whole genome shotgun (WGS) entry which is preliminary data.</text>
</comment>
<dbReference type="InterPro" id="IPR011042">
    <property type="entry name" value="6-blade_b-propeller_TolB-like"/>
</dbReference>
<protein>
    <recommendedName>
        <fullName evidence="5">SMP-30/Gluconolactonase/LRE-like region domain-containing protein</fullName>
    </recommendedName>
</protein>
<dbReference type="PANTHER" id="PTHR31460">
    <property type="match status" value="1"/>
</dbReference>
<keyword evidence="1" id="KW-1133">Transmembrane helix</keyword>
<organism evidence="3 4">
    <name type="scientific">Saponaria officinalis</name>
    <name type="common">Common soapwort</name>
    <name type="synonym">Lychnis saponaria</name>
    <dbReference type="NCBI Taxonomy" id="3572"/>
    <lineage>
        <taxon>Eukaryota</taxon>
        <taxon>Viridiplantae</taxon>
        <taxon>Streptophyta</taxon>
        <taxon>Embryophyta</taxon>
        <taxon>Tracheophyta</taxon>
        <taxon>Spermatophyta</taxon>
        <taxon>Magnoliopsida</taxon>
        <taxon>eudicotyledons</taxon>
        <taxon>Gunneridae</taxon>
        <taxon>Pentapetalae</taxon>
        <taxon>Caryophyllales</taxon>
        <taxon>Caryophyllaceae</taxon>
        <taxon>Caryophylleae</taxon>
        <taxon>Saponaria</taxon>
    </lineage>
</organism>
<dbReference type="Gene3D" id="2.120.10.30">
    <property type="entry name" value="TolB, C-terminal domain"/>
    <property type="match status" value="1"/>
</dbReference>
<keyword evidence="1" id="KW-0812">Transmembrane</keyword>
<dbReference type="GO" id="GO:0005783">
    <property type="term" value="C:endoplasmic reticulum"/>
    <property type="evidence" value="ECO:0007669"/>
    <property type="project" value="TreeGrafter"/>
</dbReference>
<dbReference type="PANTHER" id="PTHR31460:SF3">
    <property type="entry name" value="MESOCENTIN"/>
    <property type="match status" value="1"/>
</dbReference>
<reference evidence="3" key="1">
    <citation type="submission" date="2024-03" db="EMBL/GenBank/DDBJ databases">
        <title>WGS assembly of Saponaria officinalis var. Norfolk2.</title>
        <authorList>
            <person name="Jenkins J."/>
            <person name="Shu S."/>
            <person name="Grimwood J."/>
            <person name="Barry K."/>
            <person name="Goodstein D."/>
            <person name="Schmutz J."/>
            <person name="Leebens-Mack J."/>
            <person name="Osbourn A."/>
        </authorList>
    </citation>
    <scope>NUCLEOTIDE SEQUENCE [LARGE SCALE GENOMIC DNA]</scope>
    <source>
        <strain evidence="3">JIC</strain>
    </source>
</reference>
<keyword evidence="1" id="KW-0472">Membrane</keyword>
<dbReference type="EMBL" id="JBDFQZ010000008">
    <property type="protein sequence ID" value="KAK9698475.1"/>
    <property type="molecule type" value="Genomic_DNA"/>
</dbReference>
<feature type="signal peptide" evidence="2">
    <location>
        <begin position="1"/>
        <end position="25"/>
    </location>
</feature>
<evidence type="ECO:0000256" key="2">
    <source>
        <dbReference type="SAM" id="SignalP"/>
    </source>
</evidence>
<dbReference type="Proteomes" id="UP001443914">
    <property type="component" value="Unassembled WGS sequence"/>
</dbReference>
<dbReference type="InterPro" id="IPR053224">
    <property type="entry name" value="Sensory_adhesion_molecule"/>
</dbReference>
<name>A0AAW1J691_SAPOF</name>
<accession>A0AAW1J691</accession>
<dbReference type="SUPFAM" id="SSF101898">
    <property type="entry name" value="NHL repeat"/>
    <property type="match status" value="1"/>
</dbReference>
<keyword evidence="4" id="KW-1185">Reference proteome</keyword>
<proteinExistence type="predicted"/>
<evidence type="ECO:0000256" key="1">
    <source>
        <dbReference type="SAM" id="Phobius"/>
    </source>
</evidence>
<sequence length="369" mass="40649">MTKSLLFSLSLFILIFITLSPISESRDPHIINFRSPGLYPEGLAWDPVSQHFIVAAIRRGTFHSVSDAGVAETLTLALTSSEINLPPNPVVLGLAVDSRRNRLIATVNTVKSPYLAAFSLQRTSISLLYLSRLPTTSPSTAVAKSVAIDPHGNAYVTNSGENFIWKVTENGTASILSKSSKFTRHPVDLTSPYSYWGLNGIAYVTGKEYLLVLQSNTNKMFKVDAVDGKSTSVAIPAELTEAGGIAVREDGVVVVITKGEAWMMKSDDSWGRGGVIDRIALDREGYASSVTVGGGGRVYVLYGYVEEGIKGIWREEEREWFRIEEVRSKKESDGESVWPFVMIGLGLVYFLFWRFQMGRLVKNLDKKHG</sequence>
<gene>
    <name evidence="3" type="ORF">RND81_08G107000</name>
</gene>
<dbReference type="AlphaFoldDB" id="A0AAW1J691"/>
<evidence type="ECO:0000313" key="4">
    <source>
        <dbReference type="Proteomes" id="UP001443914"/>
    </source>
</evidence>